<dbReference type="Proteomes" id="UP001054889">
    <property type="component" value="Unassembled WGS sequence"/>
</dbReference>
<sequence length="84" mass="9251">MPWIGYERHPLCCRASAGNRTGHRCCLGAEDSDAVAATASRSSSPSLVWNIQEQRDMAAIDRSWLPWPSLLLLCCYSVSVRPGD</sequence>
<protein>
    <submittedName>
        <fullName evidence="1">Uncharacterized protein</fullName>
    </submittedName>
</protein>
<evidence type="ECO:0000313" key="1">
    <source>
        <dbReference type="EMBL" id="GJM93732.1"/>
    </source>
</evidence>
<gene>
    <name evidence="1" type="primary">ga10316</name>
    <name evidence="1" type="ORF">PR202_ga10316</name>
</gene>
<organism evidence="1 2">
    <name type="scientific">Eleusine coracana subsp. coracana</name>
    <dbReference type="NCBI Taxonomy" id="191504"/>
    <lineage>
        <taxon>Eukaryota</taxon>
        <taxon>Viridiplantae</taxon>
        <taxon>Streptophyta</taxon>
        <taxon>Embryophyta</taxon>
        <taxon>Tracheophyta</taxon>
        <taxon>Spermatophyta</taxon>
        <taxon>Magnoliopsida</taxon>
        <taxon>Liliopsida</taxon>
        <taxon>Poales</taxon>
        <taxon>Poaceae</taxon>
        <taxon>PACMAD clade</taxon>
        <taxon>Chloridoideae</taxon>
        <taxon>Cynodonteae</taxon>
        <taxon>Eleusininae</taxon>
        <taxon>Eleusine</taxon>
    </lineage>
</organism>
<dbReference type="AlphaFoldDB" id="A0AAV5C6E0"/>
<name>A0AAV5C6E0_ELECO</name>
<reference evidence="1" key="2">
    <citation type="submission" date="2021-12" db="EMBL/GenBank/DDBJ databases">
        <title>Resequencing data analysis of finger millet.</title>
        <authorList>
            <person name="Hatakeyama M."/>
            <person name="Aluri S."/>
            <person name="Balachadran M.T."/>
            <person name="Sivarajan S.R."/>
            <person name="Poveda L."/>
            <person name="Shimizu-Inatsugi R."/>
            <person name="Schlapbach R."/>
            <person name="Sreeman S.M."/>
            <person name="Shimizu K.K."/>
        </authorList>
    </citation>
    <scope>NUCLEOTIDE SEQUENCE</scope>
</reference>
<evidence type="ECO:0000313" key="2">
    <source>
        <dbReference type="Proteomes" id="UP001054889"/>
    </source>
</evidence>
<reference evidence="1" key="1">
    <citation type="journal article" date="2018" name="DNA Res.">
        <title>Multiple hybrid de novo genome assembly of finger millet, an orphan allotetraploid crop.</title>
        <authorList>
            <person name="Hatakeyama M."/>
            <person name="Aluri S."/>
            <person name="Balachadran M.T."/>
            <person name="Sivarajan S.R."/>
            <person name="Patrignani A."/>
            <person name="Gruter S."/>
            <person name="Poveda L."/>
            <person name="Shimizu-Inatsugi R."/>
            <person name="Baeten J."/>
            <person name="Francoijs K.J."/>
            <person name="Nataraja K.N."/>
            <person name="Reddy Y.A.N."/>
            <person name="Phadnis S."/>
            <person name="Ravikumar R.L."/>
            <person name="Schlapbach R."/>
            <person name="Sreeman S.M."/>
            <person name="Shimizu K.K."/>
        </authorList>
    </citation>
    <scope>NUCLEOTIDE SEQUENCE</scope>
</reference>
<comment type="caution">
    <text evidence="1">The sequence shown here is derived from an EMBL/GenBank/DDBJ whole genome shotgun (WGS) entry which is preliminary data.</text>
</comment>
<accession>A0AAV5C6E0</accession>
<proteinExistence type="predicted"/>
<dbReference type="EMBL" id="BQKI01000004">
    <property type="protein sequence ID" value="GJM93732.1"/>
    <property type="molecule type" value="Genomic_DNA"/>
</dbReference>
<keyword evidence="2" id="KW-1185">Reference proteome</keyword>